<dbReference type="PANTHER" id="PTHR33254">
    <property type="entry name" value="4-HYDROXY-4-METHYL-2-OXOGLUTARATE ALDOLASE 3-RELATED"/>
    <property type="match status" value="1"/>
</dbReference>
<dbReference type="EC" id="4.1.3.17" evidence="5"/>
<comment type="catalytic activity">
    <reaction evidence="12">
        <text>oxaloacetate + H(+) = pyruvate + CO2</text>
        <dbReference type="Rhea" id="RHEA:15641"/>
        <dbReference type="ChEBI" id="CHEBI:15361"/>
        <dbReference type="ChEBI" id="CHEBI:15378"/>
        <dbReference type="ChEBI" id="CHEBI:16452"/>
        <dbReference type="ChEBI" id="CHEBI:16526"/>
        <dbReference type="EC" id="4.1.1.112"/>
    </reaction>
</comment>
<dbReference type="EC" id="4.1.1.112" evidence="6"/>
<feature type="binding site" evidence="13">
    <location>
        <position position="111"/>
    </location>
    <ligand>
        <name>Mg(2+)</name>
        <dbReference type="ChEBI" id="CHEBI:18420"/>
    </ligand>
</feature>
<dbReference type="OrthoDB" id="9805307at2"/>
<evidence type="ECO:0000256" key="10">
    <source>
        <dbReference type="ARBA" id="ARBA00030169"/>
    </source>
</evidence>
<dbReference type="PANTHER" id="PTHR33254:SF4">
    <property type="entry name" value="4-HYDROXY-4-METHYL-2-OXOGLUTARATE ALDOLASE 3-RELATED"/>
    <property type="match status" value="1"/>
</dbReference>
<protein>
    <recommendedName>
        <fullName evidence="7">Putative 4-hydroxy-4-methyl-2-oxoglutarate aldolase</fullName>
        <ecNumber evidence="6">4.1.1.112</ecNumber>
        <ecNumber evidence="5">4.1.3.17</ecNumber>
    </recommendedName>
    <alternativeName>
        <fullName evidence="11">Oxaloacetate decarboxylase</fullName>
    </alternativeName>
    <alternativeName>
        <fullName evidence="9">Regulator of ribonuclease activity homolog</fullName>
    </alternativeName>
    <alternativeName>
        <fullName evidence="10">RraA-like protein</fullName>
    </alternativeName>
</protein>
<dbReference type="GO" id="GO:0008948">
    <property type="term" value="F:oxaloacetate decarboxylase activity"/>
    <property type="evidence" value="ECO:0007669"/>
    <property type="project" value="UniProtKB-EC"/>
</dbReference>
<dbReference type="EMBL" id="RSEC01000059">
    <property type="protein sequence ID" value="RSD11705.1"/>
    <property type="molecule type" value="Genomic_DNA"/>
</dbReference>
<dbReference type="GO" id="GO:0046872">
    <property type="term" value="F:metal ion binding"/>
    <property type="evidence" value="ECO:0007669"/>
    <property type="project" value="UniProtKB-KW"/>
</dbReference>
<comment type="function">
    <text evidence="8">Catalyzes the aldol cleavage of 4-hydroxy-4-methyl-2-oxoglutarate (HMG) into 2 molecules of pyruvate. Also contains a secondary oxaloacetate (OAA) decarboxylase activity due to the common pyruvate enolate transition state formed following C-C bond cleavage in the retro-aldol and decarboxylation reactions.</text>
</comment>
<feature type="binding site" evidence="13">
    <location>
        <position position="110"/>
    </location>
    <ligand>
        <name>substrate</name>
    </ligand>
</feature>
<dbReference type="AlphaFoldDB" id="A0A427T1B3"/>
<comment type="cofactor">
    <cofactor evidence="13">
        <name>Mg(2+)</name>
        <dbReference type="ChEBI" id="CHEBI:18420"/>
    </cofactor>
</comment>
<keyword evidence="13" id="KW-0479">Metal-binding</keyword>
<keyword evidence="15" id="KW-1185">Reference proteome</keyword>
<evidence type="ECO:0000256" key="5">
    <source>
        <dbReference type="ARBA" id="ARBA00012213"/>
    </source>
</evidence>
<evidence type="ECO:0000256" key="9">
    <source>
        <dbReference type="ARBA" id="ARBA00029596"/>
    </source>
</evidence>
<dbReference type="RefSeq" id="WP_125313931.1">
    <property type="nucleotide sequence ID" value="NZ_RSEC01000059.1"/>
</dbReference>
<dbReference type="SUPFAM" id="SSF89562">
    <property type="entry name" value="RraA-like"/>
    <property type="match status" value="1"/>
</dbReference>
<organism evidence="14 15">
    <name type="scientific">Amycolatopsis eburnea</name>
    <dbReference type="NCBI Taxonomy" id="2267691"/>
    <lineage>
        <taxon>Bacteria</taxon>
        <taxon>Bacillati</taxon>
        <taxon>Actinomycetota</taxon>
        <taxon>Actinomycetes</taxon>
        <taxon>Pseudonocardiales</taxon>
        <taxon>Pseudonocardiaceae</taxon>
        <taxon>Amycolatopsis</taxon>
    </lineage>
</organism>
<evidence type="ECO:0000256" key="13">
    <source>
        <dbReference type="PIRSR" id="PIRSR605493-1"/>
    </source>
</evidence>
<sequence>MSDQTADRARAIGTAGLSDALDKLGLPGAVPGIVPFDPRFSICGRAFTGQYEPVDALGGTVGDYIDDVEPGQIVVLSNDGRLDCTVWGDILTAVAKARGIGGTVIEGVCRDVADSLAIGYPVFARGRSMQTGKDRVRLAHTGRPVRLGSVLVHPGDVIRGDADGIVVLAAARADDVLDVAEGIERAEDSIRTAVAGGQRLDEARAQMGYHSLQTKAGAR</sequence>
<name>A0A427T1B3_9PSEU</name>
<reference evidence="14 15" key="1">
    <citation type="submission" date="2018-12" db="EMBL/GenBank/DDBJ databases">
        <title>Amycolatopsis eburnea sp. nov. actinomycete associate with arbuscular mycorrhiza fungal spore.</title>
        <authorList>
            <person name="Lumyong S."/>
            <person name="Chaiya L."/>
        </authorList>
    </citation>
    <scope>NUCLEOTIDE SEQUENCE [LARGE SCALE GENOMIC DNA]</scope>
    <source>
        <strain evidence="14 15">GLM-1</strain>
    </source>
</reference>
<evidence type="ECO:0000256" key="4">
    <source>
        <dbReference type="ARBA" id="ARBA00011233"/>
    </source>
</evidence>
<evidence type="ECO:0000313" key="15">
    <source>
        <dbReference type="Proteomes" id="UP000267081"/>
    </source>
</evidence>
<dbReference type="Proteomes" id="UP000267081">
    <property type="component" value="Unassembled WGS sequence"/>
</dbReference>
<evidence type="ECO:0000256" key="2">
    <source>
        <dbReference type="ARBA" id="ARBA00001968"/>
    </source>
</evidence>
<comment type="catalytic activity">
    <reaction evidence="1">
        <text>4-hydroxy-4-methyl-2-oxoglutarate = 2 pyruvate</text>
        <dbReference type="Rhea" id="RHEA:22748"/>
        <dbReference type="ChEBI" id="CHEBI:15361"/>
        <dbReference type="ChEBI" id="CHEBI:58276"/>
        <dbReference type="EC" id="4.1.3.17"/>
    </reaction>
</comment>
<comment type="subunit">
    <text evidence="4">Homotrimer.</text>
</comment>
<dbReference type="CDD" id="cd16841">
    <property type="entry name" value="RraA_family"/>
    <property type="match status" value="1"/>
</dbReference>
<gene>
    <name evidence="14" type="ORF">EIY87_33595</name>
</gene>
<accession>A0A427T1B3</accession>
<proteinExistence type="inferred from homology"/>
<dbReference type="Gene3D" id="3.50.30.40">
    <property type="entry name" value="Ribonuclease E inhibitor RraA/RraA-like"/>
    <property type="match status" value="1"/>
</dbReference>
<feature type="binding site" evidence="13">
    <location>
        <begin position="88"/>
        <end position="91"/>
    </location>
    <ligand>
        <name>substrate</name>
    </ligand>
</feature>
<dbReference type="InterPro" id="IPR005493">
    <property type="entry name" value="RraA/RraA-like"/>
</dbReference>
<evidence type="ECO:0000256" key="8">
    <source>
        <dbReference type="ARBA" id="ARBA00025046"/>
    </source>
</evidence>
<evidence type="ECO:0000256" key="6">
    <source>
        <dbReference type="ARBA" id="ARBA00012947"/>
    </source>
</evidence>
<keyword evidence="13" id="KW-0460">Magnesium</keyword>
<evidence type="ECO:0000256" key="11">
    <source>
        <dbReference type="ARBA" id="ARBA00032305"/>
    </source>
</evidence>
<evidence type="ECO:0000313" key="14">
    <source>
        <dbReference type="EMBL" id="RSD11705.1"/>
    </source>
</evidence>
<evidence type="ECO:0000256" key="3">
    <source>
        <dbReference type="ARBA" id="ARBA00008621"/>
    </source>
</evidence>
<dbReference type="InterPro" id="IPR036704">
    <property type="entry name" value="RraA/RraA-like_sf"/>
</dbReference>
<comment type="cofactor">
    <cofactor evidence="2">
        <name>a divalent metal cation</name>
        <dbReference type="ChEBI" id="CHEBI:60240"/>
    </cofactor>
</comment>
<comment type="similarity">
    <text evidence="3">Belongs to the class II aldolase/RraA-like family.</text>
</comment>
<comment type="caution">
    <text evidence="14">The sequence shown here is derived from an EMBL/GenBank/DDBJ whole genome shotgun (WGS) entry which is preliminary data.</text>
</comment>
<evidence type="ECO:0000256" key="7">
    <source>
        <dbReference type="ARBA" id="ARBA00016549"/>
    </source>
</evidence>
<evidence type="ECO:0000256" key="1">
    <source>
        <dbReference type="ARBA" id="ARBA00001342"/>
    </source>
</evidence>
<dbReference type="Pfam" id="PF03737">
    <property type="entry name" value="RraA-like"/>
    <property type="match status" value="1"/>
</dbReference>
<dbReference type="GO" id="GO:0047443">
    <property type="term" value="F:4-hydroxy-4-methyl-2-oxoglutarate aldolase activity"/>
    <property type="evidence" value="ECO:0007669"/>
    <property type="project" value="UniProtKB-EC"/>
</dbReference>
<evidence type="ECO:0000256" key="12">
    <source>
        <dbReference type="ARBA" id="ARBA00047973"/>
    </source>
</evidence>